<gene>
    <name evidence="1" type="ORF">BKP37_15780</name>
</gene>
<dbReference type="AlphaFoldDB" id="A0A1S2LIN1"/>
<reference evidence="1 2" key="1">
    <citation type="submission" date="2016-10" db="EMBL/GenBank/DDBJ databases">
        <title>Draft genome sequences of four alkaliphilic bacteria belonging to the Anaerobacillus genus.</title>
        <authorList>
            <person name="Bassil N.M."/>
            <person name="Lloyd J.R."/>
        </authorList>
    </citation>
    <scope>NUCLEOTIDE SEQUENCE [LARGE SCALE GENOMIC DNA]</scope>
    <source>
        <strain evidence="1 2">DSM 18345</strain>
    </source>
</reference>
<name>A0A1S2LIN1_9BACI</name>
<comment type="caution">
    <text evidence="1">The sequence shown here is derived from an EMBL/GenBank/DDBJ whole genome shotgun (WGS) entry which is preliminary data.</text>
</comment>
<evidence type="ECO:0000313" key="2">
    <source>
        <dbReference type="Proteomes" id="UP000179524"/>
    </source>
</evidence>
<organism evidence="1 2">
    <name type="scientific">Anaerobacillus alkalilacustris</name>
    <dbReference type="NCBI Taxonomy" id="393763"/>
    <lineage>
        <taxon>Bacteria</taxon>
        <taxon>Bacillati</taxon>
        <taxon>Bacillota</taxon>
        <taxon>Bacilli</taxon>
        <taxon>Bacillales</taxon>
        <taxon>Bacillaceae</taxon>
        <taxon>Anaerobacillus</taxon>
    </lineage>
</organism>
<dbReference type="OrthoDB" id="2939502at2"/>
<evidence type="ECO:0000313" key="1">
    <source>
        <dbReference type="EMBL" id="OIJ11335.1"/>
    </source>
</evidence>
<proteinExistence type="predicted"/>
<dbReference type="RefSeq" id="WP_071310584.1">
    <property type="nucleotide sequence ID" value="NZ_MLQR01000040.1"/>
</dbReference>
<sequence length="77" mass="9488">MDIKRVQENLEWIYLDYFDGLYSEKQLKLMLLKLYKKTNLTDKVWSELILAAQWRHASEEDYELKKLQLRAEYKEDD</sequence>
<protein>
    <submittedName>
        <fullName evidence="1">Uncharacterized protein</fullName>
    </submittedName>
</protein>
<dbReference type="EMBL" id="MLQR01000040">
    <property type="protein sequence ID" value="OIJ11335.1"/>
    <property type="molecule type" value="Genomic_DNA"/>
</dbReference>
<keyword evidence="2" id="KW-1185">Reference proteome</keyword>
<accession>A0A1S2LIN1</accession>
<dbReference type="Proteomes" id="UP000179524">
    <property type="component" value="Unassembled WGS sequence"/>
</dbReference>